<comment type="caution">
    <text evidence="2">The sequence shown here is derived from an EMBL/GenBank/DDBJ whole genome shotgun (WGS) entry which is preliminary data.</text>
</comment>
<reference evidence="2 3" key="1">
    <citation type="submission" date="2020-08" db="EMBL/GenBank/DDBJ databases">
        <title>Genomic Encyclopedia of Type Strains, Phase IV (KMG-IV): sequencing the most valuable type-strain genomes for metagenomic binning, comparative biology and taxonomic classification.</title>
        <authorList>
            <person name="Goeker M."/>
        </authorList>
    </citation>
    <scope>NUCLEOTIDE SEQUENCE [LARGE SCALE GENOMIC DNA]</scope>
    <source>
        <strain evidence="2 3">DSM 45615</strain>
    </source>
</reference>
<keyword evidence="1" id="KW-0472">Membrane</keyword>
<keyword evidence="1" id="KW-1133">Transmembrane helix</keyword>
<accession>A0A840PQJ6</accession>
<name>A0A840PQJ6_9ACTN</name>
<gene>
    <name evidence="2" type="ORF">HNP84_009120</name>
</gene>
<dbReference type="EMBL" id="JACHGN010000029">
    <property type="protein sequence ID" value="MBB5139357.1"/>
    <property type="molecule type" value="Genomic_DNA"/>
</dbReference>
<feature type="transmembrane region" description="Helical" evidence="1">
    <location>
        <begin position="30"/>
        <end position="51"/>
    </location>
</feature>
<evidence type="ECO:0000256" key="1">
    <source>
        <dbReference type="SAM" id="Phobius"/>
    </source>
</evidence>
<dbReference type="Proteomes" id="UP000578449">
    <property type="component" value="Unassembled WGS sequence"/>
</dbReference>
<evidence type="ECO:0000313" key="3">
    <source>
        <dbReference type="Proteomes" id="UP000578449"/>
    </source>
</evidence>
<dbReference type="RefSeq" id="WP_185056190.1">
    <property type="nucleotide sequence ID" value="NZ_BAABIX010000029.1"/>
</dbReference>
<dbReference type="AlphaFoldDB" id="A0A840PQJ6"/>
<organism evidence="2 3">
    <name type="scientific">Thermocatellispora tengchongensis</name>
    <dbReference type="NCBI Taxonomy" id="1073253"/>
    <lineage>
        <taxon>Bacteria</taxon>
        <taxon>Bacillati</taxon>
        <taxon>Actinomycetota</taxon>
        <taxon>Actinomycetes</taxon>
        <taxon>Streptosporangiales</taxon>
        <taxon>Streptosporangiaceae</taxon>
        <taxon>Thermocatellispora</taxon>
    </lineage>
</organism>
<proteinExistence type="predicted"/>
<keyword evidence="3" id="KW-1185">Reference proteome</keyword>
<evidence type="ECO:0000313" key="2">
    <source>
        <dbReference type="EMBL" id="MBB5139357.1"/>
    </source>
</evidence>
<sequence length="232" mass="23356">MSGQGTGRNARKGMRARLGGALRPTENNKYVLALIAAVTGVISAVAAIVLAPGGQPAPPPAGDTAPPVVITGDGAADGAVSGEWIAAADAVCARAERKIATAWAPTKDLPKTLPSGLGDRPSDELYRYLEISAGAFQGVAAAANAAANELAATPPPAAARAQLNASIDRLNAGSNKIQALGVALENARDADPATMLLLLPRLQEAEGVIAELKTAFQSLAVLGPRACATVIE</sequence>
<keyword evidence="1" id="KW-0812">Transmembrane</keyword>
<protein>
    <submittedName>
        <fullName evidence="2">Uncharacterized protein</fullName>
    </submittedName>
</protein>